<dbReference type="Gramene" id="EOY20723">
    <property type="protein sequence ID" value="EOY20723"/>
    <property type="gene ID" value="TCM_012068"/>
</dbReference>
<feature type="compositionally biased region" description="Basic and acidic residues" evidence="1">
    <location>
        <begin position="191"/>
        <end position="207"/>
    </location>
</feature>
<feature type="compositionally biased region" description="Basic residues" evidence="1">
    <location>
        <begin position="61"/>
        <end position="71"/>
    </location>
</feature>
<evidence type="ECO:0000313" key="3">
    <source>
        <dbReference type="Proteomes" id="UP000026915"/>
    </source>
</evidence>
<dbReference type="HOGENOM" id="CLU_101585_0_0_1"/>
<dbReference type="eggNOG" id="ENOG502S9QX">
    <property type="taxonomic scope" value="Eukaryota"/>
</dbReference>
<evidence type="ECO:0000256" key="1">
    <source>
        <dbReference type="SAM" id="MobiDB-lite"/>
    </source>
</evidence>
<feature type="region of interest" description="Disordered" evidence="1">
    <location>
        <begin position="59"/>
        <end position="243"/>
    </location>
</feature>
<dbReference type="EMBL" id="CM001881">
    <property type="protein sequence ID" value="EOY20723.1"/>
    <property type="molecule type" value="Genomic_DNA"/>
</dbReference>
<feature type="compositionally biased region" description="Polar residues" evidence="1">
    <location>
        <begin position="74"/>
        <end position="86"/>
    </location>
</feature>
<feature type="compositionally biased region" description="Basic and acidic residues" evidence="1">
    <location>
        <begin position="141"/>
        <end position="151"/>
    </location>
</feature>
<organism evidence="2 3">
    <name type="scientific">Theobroma cacao</name>
    <name type="common">Cacao</name>
    <name type="synonym">Cocoa</name>
    <dbReference type="NCBI Taxonomy" id="3641"/>
    <lineage>
        <taxon>Eukaryota</taxon>
        <taxon>Viridiplantae</taxon>
        <taxon>Streptophyta</taxon>
        <taxon>Embryophyta</taxon>
        <taxon>Tracheophyta</taxon>
        <taxon>Spermatophyta</taxon>
        <taxon>Magnoliopsida</taxon>
        <taxon>eudicotyledons</taxon>
        <taxon>Gunneridae</taxon>
        <taxon>Pentapetalae</taxon>
        <taxon>rosids</taxon>
        <taxon>malvids</taxon>
        <taxon>Malvales</taxon>
        <taxon>Malvaceae</taxon>
        <taxon>Byttnerioideae</taxon>
        <taxon>Theobroma</taxon>
    </lineage>
</organism>
<accession>A0A061FUI8</accession>
<dbReference type="OMA" id="GHCASVK"/>
<reference evidence="2 3" key="1">
    <citation type="journal article" date="2013" name="Genome Biol.">
        <title>The genome sequence of the most widely cultivated cacao type and its use to identify candidate genes regulating pod color.</title>
        <authorList>
            <person name="Motamayor J.C."/>
            <person name="Mockaitis K."/>
            <person name="Schmutz J."/>
            <person name="Haiminen N."/>
            <person name="Iii D.L."/>
            <person name="Cornejo O."/>
            <person name="Findley S.D."/>
            <person name="Zheng P."/>
            <person name="Utro F."/>
            <person name="Royaert S."/>
            <person name="Saski C."/>
            <person name="Jenkins J."/>
            <person name="Podicheti R."/>
            <person name="Zhao M."/>
            <person name="Scheffler B.E."/>
            <person name="Stack J.C."/>
            <person name="Feltus F.A."/>
            <person name="Mustiga G.M."/>
            <person name="Amores F."/>
            <person name="Phillips W."/>
            <person name="Marelli J.P."/>
            <person name="May G.D."/>
            <person name="Shapiro H."/>
            <person name="Ma J."/>
            <person name="Bustamante C.D."/>
            <person name="Schnell R.J."/>
            <person name="Main D."/>
            <person name="Gilbert D."/>
            <person name="Parida L."/>
            <person name="Kuhn D.N."/>
        </authorList>
    </citation>
    <scope>NUCLEOTIDE SEQUENCE [LARGE SCALE GENOMIC DNA]</scope>
    <source>
        <strain evidence="3">cv. Matina 1-6</strain>
    </source>
</reference>
<evidence type="ECO:0000313" key="2">
    <source>
        <dbReference type="EMBL" id="EOY20723.1"/>
    </source>
</evidence>
<dbReference type="PANTHER" id="PTHR48227:SF1">
    <property type="entry name" value="DNA LIGASE 1-LIKE"/>
    <property type="match status" value="1"/>
</dbReference>
<dbReference type="PANTHER" id="PTHR48227">
    <property type="entry name" value="DNA TOPOISOMERASE 1-LIKE"/>
    <property type="match status" value="1"/>
</dbReference>
<dbReference type="AlphaFoldDB" id="A0A061FUI8"/>
<keyword evidence="3" id="KW-1185">Reference proteome</keyword>
<dbReference type="Proteomes" id="UP000026915">
    <property type="component" value="Chromosome 3"/>
</dbReference>
<protein>
    <submittedName>
        <fullName evidence="2">Uncharacterized protein</fullName>
    </submittedName>
</protein>
<sequence length="243" mass="27307">MKTVTGKILSSTPISVSKATKIISNFAATDNGASQAVSAYLRRASASFNELKQLHRELRKQSKSGCKHKKSKSETTVESAGESSLEPSVFNLTRGAVELSQQASHGCGDSEGKKHKNKKKREKGEVGNVGDGEGRSLIYDGESKRKKEKNEIGNYEEDEEKMVIEEPSEKKKHKKEKSGRKIEKFQANGVKIEKGEMRHEAEGQWENKKKRKSREIEEGIENDSFSEPRKKKKKKKIKNEVDN</sequence>
<gene>
    <name evidence="2" type="ORF">TCM_012068</name>
</gene>
<dbReference type="InParanoid" id="A0A061FUI8"/>
<name>A0A061FUI8_THECC</name>
<proteinExistence type="predicted"/>